<feature type="coiled-coil region" evidence="1">
    <location>
        <begin position="396"/>
        <end position="423"/>
    </location>
</feature>
<evidence type="ECO:0000313" key="2">
    <source>
        <dbReference type="EMBL" id="GAA2722121.1"/>
    </source>
</evidence>
<keyword evidence="1" id="KW-0175">Coiled coil</keyword>
<gene>
    <name evidence="2" type="ORF">GCM10010439_13870</name>
</gene>
<evidence type="ECO:0000313" key="3">
    <source>
        <dbReference type="Proteomes" id="UP001501842"/>
    </source>
</evidence>
<reference evidence="3" key="1">
    <citation type="journal article" date="2019" name="Int. J. Syst. Evol. Microbiol.">
        <title>The Global Catalogue of Microorganisms (GCM) 10K type strain sequencing project: providing services to taxonomists for standard genome sequencing and annotation.</title>
        <authorList>
            <consortium name="The Broad Institute Genomics Platform"/>
            <consortium name="The Broad Institute Genome Sequencing Center for Infectious Disease"/>
            <person name="Wu L."/>
            <person name="Ma J."/>
        </authorList>
    </citation>
    <scope>NUCLEOTIDE SEQUENCE [LARGE SCALE GENOMIC DNA]</scope>
    <source>
        <strain evidence="3">JCM 8201</strain>
    </source>
</reference>
<evidence type="ECO:0000256" key="1">
    <source>
        <dbReference type="SAM" id="Coils"/>
    </source>
</evidence>
<accession>A0ABP6GG70</accession>
<dbReference type="RefSeq" id="WP_344449363.1">
    <property type="nucleotide sequence ID" value="NZ_BAAATZ010000006.1"/>
</dbReference>
<keyword evidence="3" id="KW-1185">Reference proteome</keyword>
<protein>
    <submittedName>
        <fullName evidence="2">Uncharacterized protein</fullName>
    </submittedName>
</protein>
<organism evidence="2 3">
    <name type="scientific">Actinocorallia aurantiaca</name>
    <dbReference type="NCBI Taxonomy" id="46204"/>
    <lineage>
        <taxon>Bacteria</taxon>
        <taxon>Bacillati</taxon>
        <taxon>Actinomycetota</taxon>
        <taxon>Actinomycetes</taxon>
        <taxon>Streptosporangiales</taxon>
        <taxon>Thermomonosporaceae</taxon>
        <taxon>Actinocorallia</taxon>
    </lineage>
</organism>
<proteinExistence type="predicted"/>
<dbReference type="Proteomes" id="UP001501842">
    <property type="component" value="Unassembled WGS sequence"/>
</dbReference>
<dbReference type="EMBL" id="BAAATZ010000006">
    <property type="protein sequence ID" value="GAA2722121.1"/>
    <property type="molecule type" value="Genomic_DNA"/>
</dbReference>
<comment type="caution">
    <text evidence="2">The sequence shown here is derived from an EMBL/GenBank/DDBJ whole genome shotgun (WGS) entry which is preliminary data.</text>
</comment>
<sequence length="756" mass="84345">MALPELRQSLSAYLQRRREEGRLRQLVLVATEWRTWHADERYSDCSRALRLLLRSVAGPEDLTEGVSWCAVPAGGAEDDTVWEEWRQGKDASELLDDFVRSLEERGARGDVRPAPERLRILCDPVRARYLLPEGSVSASHWTELDVRFLHYAGDCRVHFTFSFWGSPPPVVPDQVAERFAAGAGEPAQPDFERLAEEVAERKVGEFFAPVVTRVRERDYAAPMFWVLALEGVRDPVEYLEKDPLAARLVRSLLSRGVGDSGVAQSVVDGSVLALRRFGQVGDDESEIRPVYLLVPRPSEGVDDPGVRREADLGVRQATALLTEIEARVAAEMHGLDRSLNVWRTHVEVYDAAARQASLLWDALALHMPVGSDRRLADTHQAVELVHQTLLQGVADIAELVRRIDLLRAEIDQLEEDLGDLLDQRLAERPLRGARSLREAFLRTSRLGHLRRLAENVQQVAASVNGQYKDLLGSIGHAFDERRVREVDVLQKAGGTIALAGALFSSVALLDFLLEIKIDPASWASWLEPWVNHAIRGGAVLGFLALGFTMFRSQRRMKAEQKIGSPGFHECYGRLLSYLRDASTDNLDRLAGRPPEDWAAYDEGLSERFAELWDEATRALPGDGLWPGRHPRAGEYDPDRDIAQLTAETEQWTLRALLLTERPRNLGEYRLPRLTLLYRHCVSLDRARSWRPAVPTVHDTEIEAALLNAGYDPAEASWIDRALAARLASPHAPADTGALLALATETLRTPSPAGSGF</sequence>
<name>A0ABP6GG70_9ACTN</name>